<dbReference type="Proteomes" id="UP000245884">
    <property type="component" value="Unassembled WGS sequence"/>
</dbReference>
<gene>
    <name evidence="2" type="ORF">BDZ90DRAFT_88062</name>
</gene>
<dbReference type="EMBL" id="KZ819678">
    <property type="protein sequence ID" value="PWN24886.1"/>
    <property type="molecule type" value="Genomic_DNA"/>
</dbReference>
<feature type="compositionally biased region" description="Basic residues" evidence="1">
    <location>
        <begin position="295"/>
        <end position="311"/>
    </location>
</feature>
<dbReference type="GeneID" id="37031738"/>
<sequence length="311" mass="33983">MTEGALCNFVAGVNSLFGGHRLAAKEPALKGTLRFDDGSACGRQHLESSELVTHPNVDHRLMTTMMASRLHEAFKASSPPASPSAALKAAIMLYMLQEQHRRGGKAASPVVLLSLPLPGVEGVRRSWLKLLPSQGLSWQALPPLLDDDDGVDGDEDEDEEPEKPRKKVKKTPASRVASGSQRRQRSTVKPTSKAGYRKTQPCNPREFYQQFCLTCGSSEVCEMALHGSSCRRCQEKGLTCDAGGRVPAFRGANAPTFRLFREGLHRGRLDPPHDRPDDNGRQIRRVAPAAQSSNAHHHGSSRIVRSRGLGR</sequence>
<accession>A0A316UHW5</accession>
<name>A0A316UHW5_9BASI</name>
<protein>
    <submittedName>
        <fullName evidence="2">Uncharacterized protein</fullName>
    </submittedName>
</protein>
<proteinExistence type="predicted"/>
<dbReference type="RefSeq" id="XP_025359498.1">
    <property type="nucleotide sequence ID" value="XM_025509915.1"/>
</dbReference>
<organism evidence="2 3">
    <name type="scientific">Jaminaea rosea</name>
    <dbReference type="NCBI Taxonomy" id="1569628"/>
    <lineage>
        <taxon>Eukaryota</taxon>
        <taxon>Fungi</taxon>
        <taxon>Dikarya</taxon>
        <taxon>Basidiomycota</taxon>
        <taxon>Ustilaginomycotina</taxon>
        <taxon>Exobasidiomycetes</taxon>
        <taxon>Microstromatales</taxon>
        <taxon>Microstromatales incertae sedis</taxon>
        <taxon>Jaminaea</taxon>
    </lineage>
</organism>
<reference evidence="2 3" key="1">
    <citation type="journal article" date="2018" name="Mol. Biol. Evol.">
        <title>Broad Genomic Sampling Reveals a Smut Pathogenic Ancestry of the Fungal Clade Ustilaginomycotina.</title>
        <authorList>
            <person name="Kijpornyongpan T."/>
            <person name="Mondo S.J."/>
            <person name="Barry K."/>
            <person name="Sandor L."/>
            <person name="Lee J."/>
            <person name="Lipzen A."/>
            <person name="Pangilinan J."/>
            <person name="LaButti K."/>
            <person name="Hainaut M."/>
            <person name="Henrissat B."/>
            <person name="Grigoriev I.V."/>
            <person name="Spatafora J.W."/>
            <person name="Aime M.C."/>
        </authorList>
    </citation>
    <scope>NUCLEOTIDE SEQUENCE [LARGE SCALE GENOMIC DNA]</scope>
    <source>
        <strain evidence="2 3">MCA 5214</strain>
    </source>
</reference>
<evidence type="ECO:0000256" key="1">
    <source>
        <dbReference type="SAM" id="MobiDB-lite"/>
    </source>
</evidence>
<evidence type="ECO:0000313" key="3">
    <source>
        <dbReference type="Proteomes" id="UP000245884"/>
    </source>
</evidence>
<feature type="compositionally biased region" description="Acidic residues" evidence="1">
    <location>
        <begin position="145"/>
        <end position="161"/>
    </location>
</feature>
<keyword evidence="3" id="KW-1185">Reference proteome</keyword>
<feature type="region of interest" description="Disordered" evidence="1">
    <location>
        <begin position="288"/>
        <end position="311"/>
    </location>
</feature>
<evidence type="ECO:0000313" key="2">
    <source>
        <dbReference type="EMBL" id="PWN24886.1"/>
    </source>
</evidence>
<dbReference type="AlphaFoldDB" id="A0A316UHW5"/>
<feature type="region of interest" description="Disordered" evidence="1">
    <location>
        <begin position="139"/>
        <end position="200"/>
    </location>
</feature>